<sequence>MDQGLEPAPSSSTPTPTLIVLPGEDAVQCGVCVCVRGVSTADVKWLGQPLVECNGKGDPAALEARLPAPPALSYSIPGPDPAHSLNSMDLILLSLTHSPLSGAPLISVESQQVRTELELLAPNPGLSAGSHVPSTNKDSSAVS</sequence>
<feature type="compositionally biased region" description="Polar residues" evidence="1">
    <location>
        <begin position="132"/>
        <end position="143"/>
    </location>
</feature>
<protein>
    <submittedName>
        <fullName evidence="2">Uncharacterized protein</fullName>
    </submittedName>
</protein>
<reference evidence="2" key="1">
    <citation type="submission" date="2021-09" db="EMBL/GenBank/DDBJ databases">
        <title>The genome of Mauremys mutica provides insights into the evolution of semi-aquatic lifestyle.</title>
        <authorList>
            <person name="Gong S."/>
            <person name="Gao Y."/>
        </authorList>
    </citation>
    <scope>NUCLEOTIDE SEQUENCE</scope>
    <source>
        <strain evidence="2">MM-2020</strain>
        <tissue evidence="2">Muscle</tissue>
    </source>
</reference>
<evidence type="ECO:0000313" key="2">
    <source>
        <dbReference type="EMBL" id="KAH1179028.1"/>
    </source>
</evidence>
<dbReference type="Proteomes" id="UP000827986">
    <property type="component" value="Unassembled WGS sequence"/>
</dbReference>
<evidence type="ECO:0000313" key="3">
    <source>
        <dbReference type="Proteomes" id="UP000827986"/>
    </source>
</evidence>
<evidence type="ECO:0000256" key="1">
    <source>
        <dbReference type="SAM" id="MobiDB-lite"/>
    </source>
</evidence>
<dbReference type="AlphaFoldDB" id="A0A9D3XFP4"/>
<gene>
    <name evidence="2" type="ORF">KIL84_000359</name>
</gene>
<keyword evidence="3" id="KW-1185">Reference proteome</keyword>
<comment type="caution">
    <text evidence="2">The sequence shown here is derived from an EMBL/GenBank/DDBJ whole genome shotgun (WGS) entry which is preliminary data.</text>
</comment>
<dbReference type="EMBL" id="JAHDVG010000473">
    <property type="protein sequence ID" value="KAH1179028.1"/>
    <property type="molecule type" value="Genomic_DNA"/>
</dbReference>
<name>A0A9D3XFP4_9SAUR</name>
<feature type="region of interest" description="Disordered" evidence="1">
    <location>
        <begin position="121"/>
        <end position="143"/>
    </location>
</feature>
<proteinExistence type="predicted"/>
<organism evidence="2 3">
    <name type="scientific">Mauremys mutica</name>
    <name type="common">yellowpond turtle</name>
    <dbReference type="NCBI Taxonomy" id="74926"/>
    <lineage>
        <taxon>Eukaryota</taxon>
        <taxon>Metazoa</taxon>
        <taxon>Chordata</taxon>
        <taxon>Craniata</taxon>
        <taxon>Vertebrata</taxon>
        <taxon>Euteleostomi</taxon>
        <taxon>Archelosauria</taxon>
        <taxon>Testudinata</taxon>
        <taxon>Testudines</taxon>
        <taxon>Cryptodira</taxon>
        <taxon>Durocryptodira</taxon>
        <taxon>Testudinoidea</taxon>
        <taxon>Geoemydidae</taxon>
        <taxon>Geoemydinae</taxon>
        <taxon>Mauremys</taxon>
    </lineage>
</organism>
<accession>A0A9D3XFP4</accession>